<keyword evidence="6" id="KW-0812">Transmembrane</keyword>
<dbReference type="InterPro" id="IPR036890">
    <property type="entry name" value="HATPase_C_sf"/>
</dbReference>
<dbReference type="InterPro" id="IPR011110">
    <property type="entry name" value="Reg_prop"/>
</dbReference>
<evidence type="ECO:0000256" key="7">
    <source>
        <dbReference type="ARBA" id="ARBA00022741"/>
    </source>
</evidence>
<proteinExistence type="predicted"/>
<dbReference type="InterPro" id="IPR015943">
    <property type="entry name" value="WD40/YVTN_repeat-like_dom_sf"/>
</dbReference>
<sequence length="1393" mass="156952">MKLLLLLFLPLLVSGQSSGFRQLTTNSGLSQNHIGSILMDKKGFMWFGSDDGLNMYDGYTFKHYKHDKTDSTSIDDSYIQDILEDAKGNLWIATSNGLNRFDRAKASFHHYFDPSDRHSVNDIFQDRKGRIWLGTNNGLLLLNPEKRTSRIFLRVDKDKHLYKPPAHISRIIEDDGGVLWIGTEQGLYRFDPETFKYSGYFKGNDDKNLHSSYIKALFKDTAGNIWIGTHGGGLSVLKPGSNAFQTFLHNPSDSLSLGHNDILSITQNRDGRLWIGTENGGISIFDTSKGNFTTIRHIDGDNTSISDNSVYCIYRDRIDNLWIGTYAGGVNFLPRFGKKFTSFRKNNFSSNSLSNNLVLAISGDSNADKIWIGTDGGGLNLFDRKTRKFTSYRHSDNNPNSPSNDFVISIINISKDVLGIAYHMGGFDVFNTRTGTFEHHMPDPNDSSSLSTADVNNIFKDRDGGIWLGTWKGGLDYYDVNTGKIRHYQHSPLDSTSISGNIVTKVFQDRAGKIWVGTFEGLNLFDPVKKTFTRFQNNIKDINSISHNKIQTIQQSGDGTLWIGTLGGGLNRFNPVTKSFTAYTERHGLSSNVIHAIMEDKKGHLWLSTNNGISEFDPRNNTFRKFGIADGLQGNEFKSNSFYKTADGEMFFGGVRGFTTFYPDKLVDNTYVPPVYLTDFLLFNKQASIAPNSPLTSHIAEVKEINLSYKHSVISFEFAGLNYTMPEKNQYAYQLKGFDADWIYSGTTRKATYTNLDPGDYVFQVKAANNDGLWNNEGVQVSIHVAPPFWQTLWFRILGGVLAIGLMYFLYWLRMRVVKEQKKLLVRQVEERTREVIKQKQELLMQSDRLLELNDKLQIQNKQEQLARQEAEKANMTKSVFLATMSHEIRTPMNGVIGMAMLLSQTEQTREQAEYTETIISSGDSLLTVINDILDFSKIESGNMELEMISFDLRECIEAVLDLFSAKAAAIGLDLVYEIDLQVPSQIIGDSQRLRQILLNLVGNAIKFTYQGEIFISVRLSRTLNDQDIELRFEIQDTGIGIPEDKLHKLFVAFSQVDSSHTRKYGGTGLGLIISKRLVNLMGGEIGVQSTVNKGTCFYFTIIAKASTQTTRQYVLLNSSGNGGKSVLLVDDNSTNLRILKSQMEEWKLVPSLASSGEQALKILESGSKFNLVITDQQMPEMDGIDLASNIKRKYPSLPIFLLSSVGDDTGRNRKDLFAAVLTKPVRHHDLGRMIQMELKPQREPIMLENERLSPVLSTDFAALYPLHILMAEDNLVNEKLFANILKKLGYAPLISRDGKEAFDMVMAERFDAVFMDVQMPEMDGFEATRLIREKAVDQPFIVAMTANAMREDQEACIQAGMDHYISKPLRIEEVKNALSKAYANKVKVESFR</sequence>
<feature type="coiled-coil region" evidence="14">
    <location>
        <begin position="826"/>
        <end position="879"/>
    </location>
</feature>
<feature type="signal peptide" evidence="15">
    <location>
        <begin position="1"/>
        <end position="19"/>
    </location>
</feature>
<reference evidence="18" key="1">
    <citation type="submission" date="2021-12" db="EMBL/GenBank/DDBJ databases">
        <title>Novel species in genus Dyadobacter.</title>
        <authorList>
            <person name="Ma C."/>
        </authorList>
    </citation>
    <scope>NUCLEOTIDE SEQUENCE</scope>
    <source>
        <strain evidence="18">LJ419</strain>
    </source>
</reference>
<dbReference type="PANTHER" id="PTHR45339:SF1">
    <property type="entry name" value="HYBRID SIGNAL TRANSDUCTION HISTIDINE KINASE J"/>
    <property type="match status" value="1"/>
</dbReference>
<dbReference type="CDD" id="cd00082">
    <property type="entry name" value="HisKA"/>
    <property type="match status" value="1"/>
</dbReference>
<evidence type="ECO:0000256" key="13">
    <source>
        <dbReference type="PROSITE-ProRule" id="PRU00169"/>
    </source>
</evidence>
<evidence type="ECO:0000313" key="19">
    <source>
        <dbReference type="Proteomes" id="UP001139000"/>
    </source>
</evidence>
<dbReference type="Pfam" id="PF07494">
    <property type="entry name" value="Reg_prop"/>
    <property type="match status" value="10"/>
</dbReference>
<dbReference type="Gene3D" id="1.10.287.130">
    <property type="match status" value="1"/>
</dbReference>
<keyword evidence="12" id="KW-0472">Membrane</keyword>
<dbReference type="CDD" id="cd17546">
    <property type="entry name" value="REC_hyHK_CKI1_RcsC-like"/>
    <property type="match status" value="1"/>
</dbReference>
<dbReference type="Gene3D" id="3.30.565.10">
    <property type="entry name" value="Histidine kinase-like ATPase, C-terminal domain"/>
    <property type="match status" value="1"/>
</dbReference>
<keyword evidence="11" id="KW-0902">Two-component regulatory system</keyword>
<evidence type="ECO:0000256" key="6">
    <source>
        <dbReference type="ARBA" id="ARBA00022692"/>
    </source>
</evidence>
<dbReference type="SMART" id="SM00388">
    <property type="entry name" value="HisKA"/>
    <property type="match status" value="1"/>
</dbReference>
<evidence type="ECO:0000256" key="5">
    <source>
        <dbReference type="ARBA" id="ARBA00022679"/>
    </source>
</evidence>
<dbReference type="GO" id="GO:0005524">
    <property type="term" value="F:ATP binding"/>
    <property type="evidence" value="ECO:0007669"/>
    <property type="project" value="UniProtKB-KW"/>
</dbReference>
<organism evidence="18 19">
    <name type="scientific">Dyadobacter chenwenxiniae</name>
    <dbReference type="NCBI Taxonomy" id="2906456"/>
    <lineage>
        <taxon>Bacteria</taxon>
        <taxon>Pseudomonadati</taxon>
        <taxon>Bacteroidota</taxon>
        <taxon>Cytophagia</taxon>
        <taxon>Cytophagales</taxon>
        <taxon>Spirosomataceae</taxon>
        <taxon>Dyadobacter</taxon>
    </lineage>
</organism>
<dbReference type="CDD" id="cd00146">
    <property type="entry name" value="PKD"/>
    <property type="match status" value="1"/>
</dbReference>
<dbReference type="SUPFAM" id="SSF47384">
    <property type="entry name" value="Homodimeric domain of signal transducing histidine kinase"/>
    <property type="match status" value="1"/>
</dbReference>
<dbReference type="GO" id="GO:0016020">
    <property type="term" value="C:membrane"/>
    <property type="evidence" value="ECO:0007669"/>
    <property type="project" value="UniProtKB-SubCell"/>
</dbReference>
<dbReference type="PROSITE" id="PS50110">
    <property type="entry name" value="RESPONSE_REGULATORY"/>
    <property type="match status" value="2"/>
</dbReference>
<keyword evidence="15" id="KW-0732">Signal</keyword>
<dbReference type="PANTHER" id="PTHR45339">
    <property type="entry name" value="HYBRID SIGNAL TRANSDUCTION HISTIDINE KINASE J"/>
    <property type="match status" value="1"/>
</dbReference>
<dbReference type="Gene3D" id="3.40.50.2300">
    <property type="match status" value="2"/>
</dbReference>
<dbReference type="InterPro" id="IPR001789">
    <property type="entry name" value="Sig_transdc_resp-reg_receiver"/>
</dbReference>
<keyword evidence="5" id="KW-0808">Transferase</keyword>
<dbReference type="EC" id="2.7.13.3" evidence="3"/>
<feature type="chain" id="PRO_5040985403" description="histidine kinase" evidence="15">
    <location>
        <begin position="20"/>
        <end position="1393"/>
    </location>
</feature>
<dbReference type="Pfam" id="PF00512">
    <property type="entry name" value="HisKA"/>
    <property type="match status" value="1"/>
</dbReference>
<dbReference type="SUPFAM" id="SSF55874">
    <property type="entry name" value="ATPase domain of HSP90 chaperone/DNA topoisomerase II/histidine kinase"/>
    <property type="match status" value="1"/>
</dbReference>
<dbReference type="SMART" id="SM00387">
    <property type="entry name" value="HATPase_c"/>
    <property type="match status" value="1"/>
</dbReference>
<dbReference type="CDD" id="cd16922">
    <property type="entry name" value="HATPase_EvgS-ArcB-TorS-like"/>
    <property type="match status" value="1"/>
</dbReference>
<dbReference type="RefSeq" id="WP_234656189.1">
    <property type="nucleotide sequence ID" value="NZ_CP094997.1"/>
</dbReference>
<keyword evidence="19" id="KW-1185">Reference proteome</keyword>
<dbReference type="InterPro" id="IPR011123">
    <property type="entry name" value="Y_Y_Y"/>
</dbReference>
<dbReference type="InterPro" id="IPR005467">
    <property type="entry name" value="His_kinase_dom"/>
</dbReference>
<feature type="domain" description="Histidine kinase" evidence="16">
    <location>
        <begin position="884"/>
        <end position="1106"/>
    </location>
</feature>
<dbReference type="SUPFAM" id="SSF52172">
    <property type="entry name" value="CheY-like"/>
    <property type="match status" value="2"/>
</dbReference>
<dbReference type="Proteomes" id="UP001139000">
    <property type="component" value="Unassembled WGS sequence"/>
</dbReference>
<comment type="caution">
    <text evidence="18">The sequence shown here is derived from an EMBL/GenBank/DDBJ whole genome shotgun (WGS) entry which is preliminary data.</text>
</comment>
<dbReference type="Pfam" id="PF07495">
    <property type="entry name" value="Y_Y_Y"/>
    <property type="match status" value="1"/>
</dbReference>
<evidence type="ECO:0000256" key="9">
    <source>
        <dbReference type="ARBA" id="ARBA00022840"/>
    </source>
</evidence>
<dbReference type="FunFam" id="3.30.565.10:FF:000010">
    <property type="entry name" value="Sensor histidine kinase RcsC"/>
    <property type="match status" value="1"/>
</dbReference>
<feature type="modified residue" description="4-aspartylphosphate" evidence="13">
    <location>
        <position position="1176"/>
    </location>
</feature>
<keyword evidence="10" id="KW-1133">Transmembrane helix</keyword>
<dbReference type="InterPro" id="IPR036097">
    <property type="entry name" value="HisK_dim/P_sf"/>
</dbReference>
<dbReference type="CDD" id="cd00156">
    <property type="entry name" value="REC"/>
    <property type="match status" value="1"/>
</dbReference>
<evidence type="ECO:0000256" key="8">
    <source>
        <dbReference type="ARBA" id="ARBA00022777"/>
    </source>
</evidence>
<evidence type="ECO:0000256" key="2">
    <source>
        <dbReference type="ARBA" id="ARBA00004370"/>
    </source>
</evidence>
<feature type="domain" description="Response regulatory" evidence="17">
    <location>
        <begin position="1126"/>
        <end position="1239"/>
    </location>
</feature>
<keyword evidence="14" id="KW-0175">Coiled coil</keyword>
<feature type="domain" description="Response regulatory" evidence="17">
    <location>
        <begin position="1268"/>
        <end position="1383"/>
    </location>
</feature>
<dbReference type="InterPro" id="IPR013783">
    <property type="entry name" value="Ig-like_fold"/>
</dbReference>
<dbReference type="FunFam" id="2.60.40.10:FF:000791">
    <property type="entry name" value="Two-component system sensor histidine kinase/response regulator"/>
    <property type="match status" value="1"/>
</dbReference>
<evidence type="ECO:0000256" key="1">
    <source>
        <dbReference type="ARBA" id="ARBA00000085"/>
    </source>
</evidence>
<comment type="subcellular location">
    <subcellularLocation>
        <location evidence="2">Membrane</location>
    </subcellularLocation>
</comment>
<evidence type="ECO:0000256" key="12">
    <source>
        <dbReference type="ARBA" id="ARBA00023136"/>
    </source>
</evidence>
<name>A0A9X1PMS8_9BACT</name>
<dbReference type="InterPro" id="IPR003661">
    <property type="entry name" value="HisK_dim/P_dom"/>
</dbReference>
<protein>
    <recommendedName>
        <fullName evidence="3">histidine kinase</fullName>
        <ecNumber evidence="3">2.7.13.3</ecNumber>
    </recommendedName>
</protein>
<dbReference type="Gene3D" id="2.60.40.10">
    <property type="entry name" value="Immunoglobulins"/>
    <property type="match status" value="1"/>
</dbReference>
<dbReference type="FunFam" id="1.10.287.130:FF:000004">
    <property type="entry name" value="Ethylene receptor 1"/>
    <property type="match status" value="1"/>
</dbReference>
<feature type="modified residue" description="4-aspartylphosphate" evidence="13">
    <location>
        <position position="1317"/>
    </location>
</feature>
<evidence type="ECO:0000256" key="14">
    <source>
        <dbReference type="SAM" id="Coils"/>
    </source>
</evidence>
<evidence type="ECO:0000313" key="18">
    <source>
        <dbReference type="EMBL" id="MCF0063169.1"/>
    </source>
</evidence>
<evidence type="ECO:0000256" key="11">
    <source>
        <dbReference type="ARBA" id="ARBA00023012"/>
    </source>
</evidence>
<evidence type="ECO:0000256" key="3">
    <source>
        <dbReference type="ARBA" id="ARBA00012438"/>
    </source>
</evidence>
<keyword evidence="8" id="KW-0418">Kinase</keyword>
<dbReference type="Gene3D" id="2.130.10.10">
    <property type="entry name" value="YVTN repeat-like/Quinoprotein amine dehydrogenase"/>
    <property type="match status" value="2"/>
</dbReference>
<evidence type="ECO:0000256" key="15">
    <source>
        <dbReference type="SAM" id="SignalP"/>
    </source>
</evidence>
<accession>A0A9X1PMS8</accession>
<keyword evidence="4 13" id="KW-0597">Phosphoprotein</keyword>
<dbReference type="SUPFAM" id="SSF63829">
    <property type="entry name" value="Calcium-dependent phosphotriesterase"/>
    <property type="match status" value="2"/>
</dbReference>
<dbReference type="SUPFAM" id="SSF101898">
    <property type="entry name" value="NHL repeat"/>
    <property type="match status" value="1"/>
</dbReference>
<evidence type="ECO:0000256" key="10">
    <source>
        <dbReference type="ARBA" id="ARBA00022989"/>
    </source>
</evidence>
<dbReference type="Pfam" id="PF00072">
    <property type="entry name" value="Response_reg"/>
    <property type="match status" value="2"/>
</dbReference>
<dbReference type="Pfam" id="PF02518">
    <property type="entry name" value="HATPase_c"/>
    <property type="match status" value="1"/>
</dbReference>
<dbReference type="PROSITE" id="PS50109">
    <property type="entry name" value="HIS_KIN"/>
    <property type="match status" value="1"/>
</dbReference>
<dbReference type="InterPro" id="IPR011006">
    <property type="entry name" value="CheY-like_superfamily"/>
</dbReference>
<gene>
    <name evidence="18" type="ORF">LXM26_16790</name>
</gene>
<dbReference type="InterPro" id="IPR003594">
    <property type="entry name" value="HATPase_dom"/>
</dbReference>
<evidence type="ECO:0000256" key="4">
    <source>
        <dbReference type="ARBA" id="ARBA00022553"/>
    </source>
</evidence>
<keyword evidence="9" id="KW-0067">ATP-binding</keyword>
<dbReference type="SMART" id="SM00448">
    <property type="entry name" value="REC"/>
    <property type="match status" value="2"/>
</dbReference>
<dbReference type="EMBL" id="JAJTTC010000003">
    <property type="protein sequence ID" value="MCF0063169.1"/>
    <property type="molecule type" value="Genomic_DNA"/>
</dbReference>
<comment type="catalytic activity">
    <reaction evidence="1">
        <text>ATP + protein L-histidine = ADP + protein N-phospho-L-histidine.</text>
        <dbReference type="EC" id="2.7.13.3"/>
    </reaction>
</comment>
<evidence type="ECO:0000259" key="17">
    <source>
        <dbReference type="PROSITE" id="PS50110"/>
    </source>
</evidence>
<dbReference type="GO" id="GO:0000155">
    <property type="term" value="F:phosphorelay sensor kinase activity"/>
    <property type="evidence" value="ECO:0007669"/>
    <property type="project" value="InterPro"/>
</dbReference>
<dbReference type="PRINTS" id="PR00344">
    <property type="entry name" value="BCTRLSENSOR"/>
</dbReference>
<evidence type="ECO:0000259" key="16">
    <source>
        <dbReference type="PROSITE" id="PS50109"/>
    </source>
</evidence>
<keyword evidence="7" id="KW-0547">Nucleotide-binding</keyword>
<dbReference type="InterPro" id="IPR004358">
    <property type="entry name" value="Sig_transdc_His_kin-like_C"/>
</dbReference>